<feature type="non-terminal residue" evidence="3">
    <location>
        <position position="1"/>
    </location>
</feature>
<dbReference type="PROSITE" id="PS01186">
    <property type="entry name" value="EGF_2"/>
    <property type="match status" value="1"/>
</dbReference>
<evidence type="ECO:0000313" key="3">
    <source>
        <dbReference type="EMBL" id="KDO16407.1"/>
    </source>
</evidence>
<comment type="caution">
    <text evidence="1">Lacks conserved residue(s) required for the propagation of feature annotation.</text>
</comment>
<reference evidence="3 4" key="1">
    <citation type="journal article" date="2013" name="PLoS Genet.">
        <title>Distinctive expansion of potential virulence genes in the genome of the oomycete fish pathogen Saprolegnia parasitica.</title>
        <authorList>
            <person name="Jiang R.H."/>
            <person name="de Bruijn I."/>
            <person name="Haas B.J."/>
            <person name="Belmonte R."/>
            <person name="Lobach L."/>
            <person name="Christie J."/>
            <person name="van den Ackerveken G."/>
            <person name="Bottin A."/>
            <person name="Bulone V."/>
            <person name="Diaz-Moreno S.M."/>
            <person name="Dumas B."/>
            <person name="Fan L."/>
            <person name="Gaulin E."/>
            <person name="Govers F."/>
            <person name="Grenville-Briggs L.J."/>
            <person name="Horner N.R."/>
            <person name="Levin J.Z."/>
            <person name="Mammella M."/>
            <person name="Meijer H.J."/>
            <person name="Morris P."/>
            <person name="Nusbaum C."/>
            <person name="Oome S."/>
            <person name="Phillips A.J."/>
            <person name="van Rooyen D."/>
            <person name="Rzeszutek E."/>
            <person name="Saraiva M."/>
            <person name="Secombes C.J."/>
            <person name="Seidl M.F."/>
            <person name="Snel B."/>
            <person name="Stassen J.H."/>
            <person name="Sykes S."/>
            <person name="Tripathy S."/>
            <person name="van den Berg H."/>
            <person name="Vega-Arreguin J.C."/>
            <person name="Wawra S."/>
            <person name="Young S.K."/>
            <person name="Zeng Q."/>
            <person name="Dieguez-Uribeondo J."/>
            <person name="Russ C."/>
            <person name="Tyler B.M."/>
            <person name="van West P."/>
        </authorList>
    </citation>
    <scope>NUCLEOTIDE SEQUENCE [LARGE SCALE GENOMIC DNA]</scope>
    <source>
        <strain evidence="3 4">CBS 223.65</strain>
    </source>
</reference>
<feature type="disulfide bond" evidence="1">
    <location>
        <begin position="60"/>
        <end position="70"/>
    </location>
</feature>
<dbReference type="Pfam" id="PF23106">
    <property type="entry name" value="EGF_Teneurin"/>
    <property type="match status" value="1"/>
</dbReference>
<accession>A0A067BNX7</accession>
<keyword evidence="1" id="KW-1015">Disulfide bond</keyword>
<dbReference type="Proteomes" id="UP000030745">
    <property type="component" value="Unassembled WGS sequence"/>
</dbReference>
<dbReference type="PROSITE" id="PS50026">
    <property type="entry name" value="EGF_3"/>
    <property type="match status" value="1"/>
</dbReference>
<keyword evidence="1" id="KW-0245">EGF-like domain</keyword>
<protein>
    <recommendedName>
        <fullName evidence="2">EGF-like domain-containing protein</fullName>
    </recommendedName>
</protein>
<organism evidence="3 4">
    <name type="scientific">Saprolegnia parasitica (strain CBS 223.65)</name>
    <dbReference type="NCBI Taxonomy" id="695850"/>
    <lineage>
        <taxon>Eukaryota</taxon>
        <taxon>Sar</taxon>
        <taxon>Stramenopiles</taxon>
        <taxon>Oomycota</taxon>
        <taxon>Saprolegniomycetes</taxon>
        <taxon>Saprolegniales</taxon>
        <taxon>Saprolegniaceae</taxon>
        <taxon>Saprolegnia</taxon>
    </lineage>
</organism>
<evidence type="ECO:0000313" key="4">
    <source>
        <dbReference type="Proteomes" id="UP000030745"/>
    </source>
</evidence>
<evidence type="ECO:0000256" key="1">
    <source>
        <dbReference type="PROSITE-ProRule" id="PRU00076"/>
    </source>
</evidence>
<dbReference type="GeneID" id="24139594"/>
<dbReference type="RefSeq" id="XP_012212886.1">
    <property type="nucleotide sequence ID" value="XM_012357496.1"/>
</dbReference>
<gene>
    <name evidence="3" type="ORF">SPRG_18068</name>
</gene>
<dbReference type="InterPro" id="IPR000742">
    <property type="entry name" value="EGF"/>
</dbReference>
<keyword evidence="4" id="KW-1185">Reference proteome</keyword>
<dbReference type="PROSITE" id="PS00022">
    <property type="entry name" value="EGF_1"/>
    <property type="match status" value="1"/>
</dbReference>
<dbReference type="AlphaFoldDB" id="A0A067BNX7"/>
<dbReference type="OrthoDB" id="10040561at2759"/>
<dbReference type="VEuPathDB" id="FungiDB:SPRG_18068"/>
<feature type="domain" description="EGF-like" evidence="2">
    <location>
        <begin position="57"/>
        <end position="89"/>
    </location>
</feature>
<dbReference type="STRING" id="695850.A0A067BNX7"/>
<proteinExistence type="predicted"/>
<dbReference type="KEGG" id="spar:SPRG_18068"/>
<feature type="disulfide bond" evidence="1">
    <location>
        <begin position="79"/>
        <end position="88"/>
    </location>
</feature>
<sequence>ALTFDPSAFAGTLYCPDPFIVCNTAQCSPACGANAVCTGGSCECLDGYVKASSGECNPVCPNACSGNGACDTGRATCTCNSGFTGPSCNTTGGAATTTKGNHAHAVALHGLVAIIAIVLLHV</sequence>
<evidence type="ECO:0000259" key="2">
    <source>
        <dbReference type="PROSITE" id="PS50026"/>
    </source>
</evidence>
<name>A0A067BNX7_SAPPC</name>
<dbReference type="EMBL" id="KK584141">
    <property type="protein sequence ID" value="KDO16407.1"/>
    <property type="molecule type" value="Genomic_DNA"/>
</dbReference>
<dbReference type="Gene3D" id="2.10.25.10">
    <property type="entry name" value="Laminin"/>
    <property type="match status" value="1"/>
</dbReference>